<dbReference type="PROSITE" id="PS50926">
    <property type="entry name" value="TRAM"/>
    <property type="match status" value="1"/>
</dbReference>
<organism evidence="2">
    <name type="scientific">bioreactor metagenome</name>
    <dbReference type="NCBI Taxonomy" id="1076179"/>
    <lineage>
        <taxon>unclassified sequences</taxon>
        <taxon>metagenomes</taxon>
        <taxon>ecological metagenomes</taxon>
    </lineage>
</organism>
<gene>
    <name evidence="2" type="ORF">SDC9_88635</name>
</gene>
<protein>
    <recommendedName>
        <fullName evidence="1">TRAM domain-containing protein</fullName>
    </recommendedName>
</protein>
<feature type="domain" description="TRAM" evidence="1">
    <location>
        <begin position="4"/>
        <end position="65"/>
    </location>
</feature>
<dbReference type="EMBL" id="VSSQ01009557">
    <property type="protein sequence ID" value="MPM41973.1"/>
    <property type="molecule type" value="Genomic_DNA"/>
</dbReference>
<evidence type="ECO:0000259" key="1">
    <source>
        <dbReference type="PROSITE" id="PS50926"/>
    </source>
</evidence>
<dbReference type="Pfam" id="PF01938">
    <property type="entry name" value="TRAM"/>
    <property type="match status" value="1"/>
</dbReference>
<name>A0A644ZTK1_9ZZZZ</name>
<dbReference type="AlphaFoldDB" id="A0A644ZTK1"/>
<proteinExistence type="predicted"/>
<accession>A0A644ZTK1</accession>
<sequence length="112" mass="12184">MRSVLLPGEELPIAIVKEGKEAGQGVGYLPDGTMVIIESGRKHIGETLDIVVTSALQTSAGRLVFAKIRQARRISPTRDLVGKACFSRMTIGYRKNATKISLTRVCAVHYNT</sequence>
<comment type="caution">
    <text evidence="2">The sequence shown here is derived from an EMBL/GenBank/DDBJ whole genome shotgun (WGS) entry which is preliminary data.</text>
</comment>
<evidence type="ECO:0000313" key="2">
    <source>
        <dbReference type="EMBL" id="MPM41973.1"/>
    </source>
</evidence>
<dbReference type="InterPro" id="IPR002792">
    <property type="entry name" value="TRAM_dom"/>
</dbReference>
<reference evidence="2" key="1">
    <citation type="submission" date="2019-08" db="EMBL/GenBank/DDBJ databases">
        <authorList>
            <person name="Kucharzyk K."/>
            <person name="Murdoch R.W."/>
            <person name="Higgins S."/>
            <person name="Loffler F."/>
        </authorList>
    </citation>
    <scope>NUCLEOTIDE SEQUENCE</scope>
</reference>